<accession>A0A518GE09</accession>
<dbReference type="OrthoDB" id="272552at2"/>
<dbReference type="EMBL" id="CP036298">
    <property type="protein sequence ID" value="QDV26836.1"/>
    <property type="molecule type" value="Genomic_DNA"/>
</dbReference>
<dbReference type="AlphaFoldDB" id="A0A518GE09"/>
<dbReference type="InterPro" id="IPR000415">
    <property type="entry name" value="Nitroreductase-like"/>
</dbReference>
<dbReference type="Proteomes" id="UP000318017">
    <property type="component" value="Chromosome"/>
</dbReference>
<dbReference type="KEGG" id="ahel:Q31a_52150"/>
<evidence type="ECO:0000313" key="2">
    <source>
        <dbReference type="Proteomes" id="UP000318017"/>
    </source>
</evidence>
<reference evidence="1 2" key="1">
    <citation type="submission" date="2019-02" db="EMBL/GenBank/DDBJ databases">
        <title>Deep-cultivation of Planctomycetes and their phenomic and genomic characterization uncovers novel biology.</title>
        <authorList>
            <person name="Wiegand S."/>
            <person name="Jogler M."/>
            <person name="Boedeker C."/>
            <person name="Pinto D."/>
            <person name="Vollmers J."/>
            <person name="Rivas-Marin E."/>
            <person name="Kohn T."/>
            <person name="Peeters S.H."/>
            <person name="Heuer A."/>
            <person name="Rast P."/>
            <person name="Oberbeckmann S."/>
            <person name="Bunk B."/>
            <person name="Jeske O."/>
            <person name="Meyerdierks A."/>
            <person name="Storesund J.E."/>
            <person name="Kallscheuer N."/>
            <person name="Luecker S."/>
            <person name="Lage O.M."/>
            <person name="Pohl T."/>
            <person name="Merkel B.J."/>
            <person name="Hornburger P."/>
            <person name="Mueller R.-W."/>
            <person name="Bruemmer F."/>
            <person name="Labrenz M."/>
            <person name="Spormann A.M."/>
            <person name="Op den Camp H."/>
            <person name="Overmann J."/>
            <person name="Amann R."/>
            <person name="Jetten M.S.M."/>
            <person name="Mascher T."/>
            <person name="Medema M.H."/>
            <person name="Devos D.P."/>
            <person name="Kaster A.-K."/>
            <person name="Ovreas L."/>
            <person name="Rohde M."/>
            <person name="Galperin M.Y."/>
            <person name="Jogler C."/>
        </authorList>
    </citation>
    <scope>NUCLEOTIDE SEQUENCE [LARGE SCALE GENOMIC DNA]</scope>
    <source>
        <strain evidence="1 2">Q31a</strain>
    </source>
</reference>
<keyword evidence="2" id="KW-1185">Reference proteome</keyword>
<dbReference type="RefSeq" id="WP_145083310.1">
    <property type="nucleotide sequence ID" value="NZ_CP036298.1"/>
</dbReference>
<organism evidence="1 2">
    <name type="scientific">Aureliella helgolandensis</name>
    <dbReference type="NCBI Taxonomy" id="2527968"/>
    <lineage>
        <taxon>Bacteria</taxon>
        <taxon>Pseudomonadati</taxon>
        <taxon>Planctomycetota</taxon>
        <taxon>Planctomycetia</taxon>
        <taxon>Pirellulales</taxon>
        <taxon>Pirellulaceae</taxon>
        <taxon>Aureliella</taxon>
    </lineage>
</organism>
<sequence>MDKTALDTLLEAASLAPSGDNTQPWRFTVNRADWTIAIEVDPERDPSPMNVGQRMADIAVGAAVENMIQTAEGNGWEYQLSQPSKGSSTHFRLSPTSNSGQVNPLLLLRATNRRVYRGGEITAELRQKLESSTTELDGVRAHWILDNERLLKLSGVVSRADAVILGTKAIRNAFLKSIRFDKANTDVVDEGLSLGSLEAGWGERKMLRAMRAMPDSLFYCLGGRLALGRVSRQLMLSASGVCVVSVPELSSIASWRSGRVWQRAWLALTEHGMVAQPMMSLLILQNLVAFGTLKTLSARDQRLASELLQNFRRLLTSELNSALPCTLMRIGYADQPTGRVGRMPIAKMTADTMSVE</sequence>
<dbReference type="Gene3D" id="3.40.109.10">
    <property type="entry name" value="NADH Oxidase"/>
    <property type="match status" value="2"/>
</dbReference>
<dbReference type="SUPFAM" id="SSF55469">
    <property type="entry name" value="FMN-dependent nitroreductase-like"/>
    <property type="match status" value="1"/>
</dbReference>
<protein>
    <submittedName>
        <fullName evidence="1">Uncharacterized protein</fullName>
    </submittedName>
</protein>
<proteinExistence type="predicted"/>
<evidence type="ECO:0000313" key="1">
    <source>
        <dbReference type="EMBL" id="QDV26836.1"/>
    </source>
</evidence>
<gene>
    <name evidence="1" type="ORF">Q31a_52150</name>
</gene>
<name>A0A518GE09_9BACT</name>
<dbReference type="GO" id="GO:0016491">
    <property type="term" value="F:oxidoreductase activity"/>
    <property type="evidence" value="ECO:0007669"/>
    <property type="project" value="InterPro"/>
</dbReference>